<dbReference type="Pfam" id="PF03435">
    <property type="entry name" value="Sacchrp_dh_NADP"/>
    <property type="match status" value="1"/>
</dbReference>
<dbReference type="InterPro" id="IPR036291">
    <property type="entry name" value="NAD(P)-bd_dom_sf"/>
</dbReference>
<protein>
    <submittedName>
        <fullName evidence="6">Saccharopine dehydrogenase</fullName>
    </submittedName>
</protein>
<dbReference type="Proteomes" id="UP000270296">
    <property type="component" value="Unassembled WGS sequence"/>
</dbReference>
<name>A0A183IG13_9BILA</name>
<dbReference type="SUPFAM" id="SSF55347">
    <property type="entry name" value="Glyceraldehyde-3-phosphate dehydrogenase-like, C-terminal domain"/>
    <property type="match status" value="1"/>
</dbReference>
<dbReference type="GO" id="GO:0005737">
    <property type="term" value="C:cytoplasm"/>
    <property type="evidence" value="ECO:0007669"/>
    <property type="project" value="TreeGrafter"/>
</dbReference>
<dbReference type="OrthoDB" id="10059875at2759"/>
<dbReference type="InterPro" id="IPR032095">
    <property type="entry name" value="Sacchrp_dh-like_C"/>
</dbReference>
<dbReference type="WBParaSite" id="SBAD_0000268101-mRNA-1">
    <property type="protein sequence ID" value="SBAD_0000268101-mRNA-1"/>
    <property type="gene ID" value="SBAD_0000268101"/>
</dbReference>
<keyword evidence="1" id="KW-0560">Oxidoreductase</keyword>
<sequence>MYGSLFRRLEFPQVRLPFLQILPNCSVLINGIYWEVRAPRLITTEDCKYLLNFKSDAPSLEPHQKLLYISGTIADRGGSVEFTNECTYMTAPFLMYDPETNSYHNPEGILTSSIDNLSAQFPLEATEAFGDVPLPLLKQMVQNKTVICTNPFSNRSISPINNHFRVVLSHDKRHSKILILGAGYVAPPVIECLSRSKDVQLTVATSEVEHVENLSRTLPNIEVQLVDVEEQPDALERLVADHDLVISWLHPLFARMCIRYKRHLLTVSYLSPEMKNLHAEAKAAGITVVSEIGLDPGIDHTGDYQLCQGQWRKGKFCVKATITVNNIIEQCNNYSKSPRNVLLNALSGAKYLGKGNVVETPTSLNIEGFPNRDSTKYFDIYNGFVEVMKAFLSVEKHIMFTPHFGQEKTWVKWHFQSLVYASLKNRTLSFRLELFKTGDLYAYMVTTGDFNKSIDERFEVDLTACGDPKGYSAMARTVGYPVAIAAEMLLEGESTFLIIKNSGLLMHLQYQDLSGDRTMFQLIFYGCSTMPCCRL</sequence>
<organism evidence="6">
    <name type="scientific">Soboliphyme baturini</name>
    <dbReference type="NCBI Taxonomy" id="241478"/>
    <lineage>
        <taxon>Eukaryota</taxon>
        <taxon>Metazoa</taxon>
        <taxon>Ecdysozoa</taxon>
        <taxon>Nematoda</taxon>
        <taxon>Enoplea</taxon>
        <taxon>Dorylaimia</taxon>
        <taxon>Dioctophymatida</taxon>
        <taxon>Dioctophymatoidea</taxon>
        <taxon>Soboliphymatidae</taxon>
        <taxon>Soboliphyme</taxon>
    </lineage>
</organism>
<dbReference type="Pfam" id="PF16653">
    <property type="entry name" value="Sacchrp_dh_C"/>
    <property type="match status" value="1"/>
</dbReference>
<gene>
    <name evidence="4" type="ORF">SBAD_LOCUS2557</name>
</gene>
<feature type="domain" description="Saccharopine dehydrogenase-like C-terminal" evidence="3">
    <location>
        <begin position="293"/>
        <end position="495"/>
    </location>
</feature>
<accession>A0A183IG13</accession>
<evidence type="ECO:0000313" key="6">
    <source>
        <dbReference type="WBParaSite" id="SBAD_0000268101-mRNA-1"/>
    </source>
</evidence>
<dbReference type="InterPro" id="IPR051168">
    <property type="entry name" value="AASS"/>
</dbReference>
<evidence type="ECO:0000256" key="1">
    <source>
        <dbReference type="ARBA" id="ARBA00023002"/>
    </source>
</evidence>
<evidence type="ECO:0000259" key="2">
    <source>
        <dbReference type="Pfam" id="PF03435"/>
    </source>
</evidence>
<evidence type="ECO:0000259" key="3">
    <source>
        <dbReference type="Pfam" id="PF16653"/>
    </source>
</evidence>
<proteinExistence type="predicted"/>
<dbReference type="EMBL" id="UZAM01007283">
    <property type="protein sequence ID" value="VDO98063.1"/>
    <property type="molecule type" value="Genomic_DNA"/>
</dbReference>
<keyword evidence="5" id="KW-1185">Reference proteome</keyword>
<feature type="domain" description="Saccharopine dehydrogenase NADP binding" evidence="2">
    <location>
        <begin position="177"/>
        <end position="289"/>
    </location>
</feature>
<dbReference type="PANTHER" id="PTHR11133:SF22">
    <property type="entry name" value="ALPHA-AMINOADIPIC SEMIALDEHYDE SYNTHASE, MITOCHONDRIAL"/>
    <property type="match status" value="1"/>
</dbReference>
<reference evidence="6" key="1">
    <citation type="submission" date="2016-06" db="UniProtKB">
        <authorList>
            <consortium name="WormBaseParasite"/>
        </authorList>
    </citation>
    <scope>IDENTIFICATION</scope>
</reference>
<dbReference type="PANTHER" id="PTHR11133">
    <property type="entry name" value="SACCHAROPINE DEHYDROGENASE"/>
    <property type="match status" value="1"/>
</dbReference>
<dbReference type="Gene3D" id="3.40.50.720">
    <property type="entry name" value="NAD(P)-binding Rossmann-like Domain"/>
    <property type="match status" value="3"/>
</dbReference>
<dbReference type="SUPFAM" id="SSF51735">
    <property type="entry name" value="NAD(P)-binding Rossmann-fold domains"/>
    <property type="match status" value="1"/>
</dbReference>
<evidence type="ECO:0000313" key="5">
    <source>
        <dbReference type="Proteomes" id="UP000270296"/>
    </source>
</evidence>
<dbReference type="GO" id="GO:0004753">
    <property type="term" value="F:saccharopine dehydrogenase activity"/>
    <property type="evidence" value="ECO:0007669"/>
    <property type="project" value="TreeGrafter"/>
</dbReference>
<dbReference type="GO" id="GO:0019878">
    <property type="term" value="P:lysine biosynthetic process via aminoadipic acid"/>
    <property type="evidence" value="ECO:0007669"/>
    <property type="project" value="TreeGrafter"/>
</dbReference>
<dbReference type="AlphaFoldDB" id="A0A183IG13"/>
<reference evidence="4 5" key="2">
    <citation type="submission" date="2018-11" db="EMBL/GenBank/DDBJ databases">
        <authorList>
            <consortium name="Pathogen Informatics"/>
        </authorList>
    </citation>
    <scope>NUCLEOTIDE SEQUENCE [LARGE SCALE GENOMIC DNA]</scope>
</reference>
<evidence type="ECO:0000313" key="4">
    <source>
        <dbReference type="EMBL" id="VDO98063.1"/>
    </source>
</evidence>
<dbReference type="InterPro" id="IPR005097">
    <property type="entry name" value="Sacchrp_dh_NADP-bd"/>
</dbReference>